<feature type="domain" description="Teneurin NHL" evidence="3">
    <location>
        <begin position="33"/>
        <end position="83"/>
    </location>
</feature>
<feature type="signal peptide" evidence="1">
    <location>
        <begin position="1"/>
        <end position="17"/>
    </location>
</feature>
<dbReference type="PANTHER" id="PTHR13833">
    <property type="match status" value="1"/>
</dbReference>
<name>A0A2S7SQY9_9BACT</name>
<reference evidence="4 5" key="1">
    <citation type="submission" date="2018-01" db="EMBL/GenBank/DDBJ databases">
        <title>A novel member of the phylum Bacteroidetes isolated from glacier ice.</title>
        <authorList>
            <person name="Liu Q."/>
            <person name="Xin Y.-H."/>
        </authorList>
    </citation>
    <scope>NUCLEOTIDE SEQUENCE [LARGE SCALE GENOMIC DNA]</scope>
    <source>
        <strain evidence="4 5">RB1R16</strain>
    </source>
</reference>
<accession>A0A2S7SQY9</accession>
<dbReference type="Pfam" id="PF25021">
    <property type="entry name" value="TEN_NHL"/>
    <property type="match status" value="3"/>
</dbReference>
<feature type="chain" id="PRO_5015419036" evidence="1">
    <location>
        <begin position="18"/>
        <end position="435"/>
    </location>
</feature>
<dbReference type="Pfam" id="PF18962">
    <property type="entry name" value="Por_Secre_tail"/>
    <property type="match status" value="1"/>
</dbReference>
<organism evidence="4 5">
    <name type="scientific">Flavipsychrobacter stenotrophus</name>
    <dbReference type="NCBI Taxonomy" id="2077091"/>
    <lineage>
        <taxon>Bacteria</taxon>
        <taxon>Pseudomonadati</taxon>
        <taxon>Bacteroidota</taxon>
        <taxon>Chitinophagia</taxon>
        <taxon>Chitinophagales</taxon>
        <taxon>Chitinophagaceae</taxon>
        <taxon>Flavipsychrobacter</taxon>
    </lineage>
</organism>
<keyword evidence="1" id="KW-0732">Signal</keyword>
<protein>
    <submittedName>
        <fullName evidence="4">Uncharacterized protein</fullName>
    </submittedName>
</protein>
<feature type="domain" description="Secretion system C-terminal sorting" evidence="2">
    <location>
        <begin position="368"/>
        <end position="433"/>
    </location>
</feature>
<gene>
    <name evidence="4" type="ORF">CJD36_020470</name>
</gene>
<sequence length="435" mass="45257">MKNLCIMIFLIPFFAKAQIITTIAGVGTVSGFSGDGGPASAATMTETFGITMDAVGNMYISDYSNNRIRKIDTSGIITTFAGNGGGYSGDGGPATAAGIDGPAELVMFGTSLYVSEMHSSRVRKIDAAGIITTFAGNGSSGYSGDGGPATAAAISSPYGIGVDNVGNVYIPDQYTNHIRKVDTSGIITTFAGTGVAGYSGDGGAATLAEIQLVDDIKTDKVGNIYFCDYFNNVIRKVDTSGIITTFAGTGSSGFYGDGGPASAAHIARPGGLFIDTSGNIYISDCDNSRIRVINTSGIISTMVGTGSAGFSGDGGLAINAEIRWPNDMAMDSLGNFYFCDEVNFCVRKVTPAPISAVVPVVSQVHVGIYPNPANTTLSISSTETIRELKITDIKGKIVYSSHYHSDKIQVSIANFNAGVYFVFVNNKETSKFVKL</sequence>
<evidence type="ECO:0000313" key="4">
    <source>
        <dbReference type="EMBL" id="PQJ09164.1"/>
    </source>
</evidence>
<proteinExistence type="predicted"/>
<evidence type="ECO:0000256" key="1">
    <source>
        <dbReference type="SAM" id="SignalP"/>
    </source>
</evidence>
<comment type="caution">
    <text evidence="4">The sequence shown here is derived from an EMBL/GenBank/DDBJ whole genome shotgun (WGS) entry which is preliminary data.</text>
</comment>
<dbReference type="PANTHER" id="PTHR13833:SF71">
    <property type="entry name" value="NHL DOMAIN-CONTAINING PROTEIN"/>
    <property type="match status" value="1"/>
</dbReference>
<evidence type="ECO:0000259" key="3">
    <source>
        <dbReference type="Pfam" id="PF25021"/>
    </source>
</evidence>
<dbReference type="EMBL" id="PPSL01000007">
    <property type="protein sequence ID" value="PQJ09164.1"/>
    <property type="molecule type" value="Genomic_DNA"/>
</dbReference>
<dbReference type="InterPro" id="IPR026444">
    <property type="entry name" value="Secre_tail"/>
</dbReference>
<dbReference type="InterPro" id="IPR056822">
    <property type="entry name" value="TEN_NHL"/>
</dbReference>
<evidence type="ECO:0000313" key="5">
    <source>
        <dbReference type="Proteomes" id="UP000239872"/>
    </source>
</evidence>
<keyword evidence="5" id="KW-1185">Reference proteome</keyword>
<feature type="domain" description="Teneurin NHL" evidence="3">
    <location>
        <begin position="142"/>
        <end position="193"/>
    </location>
</feature>
<dbReference type="AlphaFoldDB" id="A0A2S7SQY9"/>
<dbReference type="InterPro" id="IPR011042">
    <property type="entry name" value="6-blade_b-propeller_TolB-like"/>
</dbReference>
<feature type="domain" description="Teneurin NHL" evidence="3">
    <location>
        <begin position="255"/>
        <end position="306"/>
    </location>
</feature>
<dbReference type="SUPFAM" id="SSF101898">
    <property type="entry name" value="NHL repeat"/>
    <property type="match status" value="1"/>
</dbReference>
<dbReference type="Proteomes" id="UP000239872">
    <property type="component" value="Unassembled WGS sequence"/>
</dbReference>
<dbReference type="NCBIfam" id="TIGR04183">
    <property type="entry name" value="Por_Secre_tail"/>
    <property type="match status" value="1"/>
</dbReference>
<evidence type="ECO:0000259" key="2">
    <source>
        <dbReference type="Pfam" id="PF18962"/>
    </source>
</evidence>
<dbReference type="Gene3D" id="2.120.10.30">
    <property type="entry name" value="TolB, C-terminal domain"/>
    <property type="match status" value="3"/>
</dbReference>